<proteinExistence type="predicted"/>
<reference evidence="2" key="1">
    <citation type="submission" date="2024-06" db="EMBL/GenBank/DDBJ databases">
        <authorList>
            <person name="Ryan C."/>
        </authorList>
    </citation>
    <scope>NUCLEOTIDE SEQUENCE [LARGE SCALE GENOMIC DNA]</scope>
</reference>
<dbReference type="Pfam" id="PF07893">
    <property type="entry name" value="DUF1668"/>
    <property type="match status" value="1"/>
</dbReference>
<dbReference type="Proteomes" id="UP001497457">
    <property type="component" value="Chromosome 25rd"/>
</dbReference>
<sequence length="152" mass="17027">MPFRGLAEHVPEHGRLWFGLSTKGDGCRFTAANLMPASPESEEETTMGSPPPVVHGCWKEFVQPPPEWRLVRSQAVYLGSSKFCIVRFFEVGELCVCPKTGRKYMVEGMEDQAVITGVEVESCGGGGGEELRVVRHKSQRYKLNVLSYYWVL</sequence>
<dbReference type="PANTHER" id="PTHR33085:SF145">
    <property type="entry name" value="OS05G0302200 PROTEIN"/>
    <property type="match status" value="1"/>
</dbReference>
<evidence type="ECO:0000313" key="1">
    <source>
        <dbReference type="EMBL" id="CAL4996638.1"/>
    </source>
</evidence>
<name>A0ABC9B9G6_9POAL</name>
<protein>
    <submittedName>
        <fullName evidence="1">Uncharacterized protein</fullName>
    </submittedName>
</protein>
<dbReference type="EMBL" id="OZ075135">
    <property type="protein sequence ID" value="CAL4996638.1"/>
    <property type="molecule type" value="Genomic_DNA"/>
</dbReference>
<evidence type="ECO:0000313" key="2">
    <source>
        <dbReference type="Proteomes" id="UP001497457"/>
    </source>
</evidence>
<keyword evidence="2" id="KW-1185">Reference proteome</keyword>
<dbReference type="PANTHER" id="PTHR33085">
    <property type="entry name" value="OS12G0113100 PROTEIN-RELATED"/>
    <property type="match status" value="1"/>
</dbReference>
<organism evidence="1 2">
    <name type="scientific">Urochloa decumbens</name>
    <dbReference type="NCBI Taxonomy" id="240449"/>
    <lineage>
        <taxon>Eukaryota</taxon>
        <taxon>Viridiplantae</taxon>
        <taxon>Streptophyta</taxon>
        <taxon>Embryophyta</taxon>
        <taxon>Tracheophyta</taxon>
        <taxon>Spermatophyta</taxon>
        <taxon>Magnoliopsida</taxon>
        <taxon>Liliopsida</taxon>
        <taxon>Poales</taxon>
        <taxon>Poaceae</taxon>
        <taxon>PACMAD clade</taxon>
        <taxon>Panicoideae</taxon>
        <taxon>Panicodae</taxon>
        <taxon>Paniceae</taxon>
        <taxon>Melinidinae</taxon>
        <taxon>Urochloa</taxon>
    </lineage>
</organism>
<reference evidence="1 2" key="2">
    <citation type="submission" date="2024-10" db="EMBL/GenBank/DDBJ databases">
        <authorList>
            <person name="Ryan C."/>
        </authorList>
    </citation>
    <scope>NUCLEOTIDE SEQUENCE [LARGE SCALE GENOMIC DNA]</scope>
</reference>
<gene>
    <name evidence="1" type="ORF">URODEC1_LOCUS63013</name>
</gene>
<accession>A0ABC9B9G6</accession>
<dbReference type="InterPro" id="IPR012871">
    <property type="entry name" value="DUF1668_ORYSA"/>
</dbReference>
<dbReference type="AlphaFoldDB" id="A0ABC9B9G6"/>